<name>A0ACD1G0T4_9EURO</name>
<evidence type="ECO:0000313" key="2">
    <source>
        <dbReference type="Proteomes" id="UP000249057"/>
    </source>
</evidence>
<dbReference type="Proteomes" id="UP000249057">
    <property type="component" value="Unassembled WGS sequence"/>
</dbReference>
<sequence length="74" mass="8587">MRQITTPTNSKRVDQTKWVHPHSQADRVFEHWQKLSVIIAWASVSLLIMMLTVTGNFPHLIKKTSTEWAPHQVP</sequence>
<organism evidence="1 2">
    <name type="scientific">Aspergillus brunneoviolaceus CBS 621.78</name>
    <dbReference type="NCBI Taxonomy" id="1450534"/>
    <lineage>
        <taxon>Eukaryota</taxon>
        <taxon>Fungi</taxon>
        <taxon>Dikarya</taxon>
        <taxon>Ascomycota</taxon>
        <taxon>Pezizomycotina</taxon>
        <taxon>Eurotiomycetes</taxon>
        <taxon>Eurotiomycetidae</taxon>
        <taxon>Eurotiales</taxon>
        <taxon>Aspergillaceae</taxon>
        <taxon>Aspergillus</taxon>
        <taxon>Aspergillus subgen. Circumdati</taxon>
    </lineage>
</organism>
<reference evidence="1" key="1">
    <citation type="submission" date="2018-02" db="EMBL/GenBank/DDBJ databases">
        <title>The genomes of Aspergillus section Nigri reveals drivers in fungal speciation.</title>
        <authorList>
            <consortium name="DOE Joint Genome Institute"/>
            <person name="Vesth T.C."/>
            <person name="Nybo J."/>
            <person name="Theobald S."/>
            <person name="Brandl J."/>
            <person name="Frisvad J.C."/>
            <person name="Nielsen K.F."/>
            <person name="Lyhne E.K."/>
            <person name="Kogle M.E."/>
            <person name="Kuo A."/>
            <person name="Riley R."/>
            <person name="Clum A."/>
            <person name="Nolan M."/>
            <person name="Lipzen A."/>
            <person name="Salamov A."/>
            <person name="Henrissat B."/>
            <person name="Wiebenga A."/>
            <person name="De vries R.P."/>
            <person name="Grigoriev I.V."/>
            <person name="Mortensen U.H."/>
            <person name="Andersen M.R."/>
            <person name="Baker S.E."/>
        </authorList>
    </citation>
    <scope>NUCLEOTIDE SEQUENCE</scope>
    <source>
        <strain evidence="1">CBS 621.78</strain>
    </source>
</reference>
<dbReference type="EMBL" id="KZ825370">
    <property type="protein sequence ID" value="RAH42766.1"/>
    <property type="molecule type" value="Genomic_DNA"/>
</dbReference>
<keyword evidence="2" id="KW-1185">Reference proteome</keyword>
<evidence type="ECO:0000313" key="1">
    <source>
        <dbReference type="EMBL" id="RAH42766.1"/>
    </source>
</evidence>
<accession>A0ACD1G0T4</accession>
<protein>
    <submittedName>
        <fullName evidence="1">Uncharacterized protein</fullName>
    </submittedName>
</protein>
<gene>
    <name evidence="1" type="ORF">BO95DRAFT_445682</name>
</gene>
<proteinExistence type="predicted"/>